<gene>
    <name evidence="5" type="ORF">C5O18_08635</name>
</gene>
<dbReference type="SMART" id="SM00342">
    <property type="entry name" value="HTH_ARAC"/>
    <property type="match status" value="1"/>
</dbReference>
<keyword evidence="2" id="KW-0238">DNA-binding</keyword>
<keyword evidence="3" id="KW-0804">Transcription</keyword>
<evidence type="ECO:0000256" key="2">
    <source>
        <dbReference type="ARBA" id="ARBA00023125"/>
    </source>
</evidence>
<evidence type="ECO:0000259" key="4">
    <source>
        <dbReference type="PROSITE" id="PS01124"/>
    </source>
</evidence>
<keyword evidence="6" id="KW-1185">Reference proteome</keyword>
<dbReference type="PANTHER" id="PTHR47894">
    <property type="entry name" value="HTH-TYPE TRANSCRIPTIONAL REGULATOR GADX"/>
    <property type="match status" value="1"/>
</dbReference>
<protein>
    <recommendedName>
        <fullName evidence="4">HTH araC/xylS-type domain-containing protein</fullName>
    </recommendedName>
</protein>
<dbReference type="Gene3D" id="1.10.10.60">
    <property type="entry name" value="Homeodomain-like"/>
    <property type="match status" value="1"/>
</dbReference>
<dbReference type="InterPro" id="IPR032687">
    <property type="entry name" value="AraC-type_N"/>
</dbReference>
<dbReference type="GO" id="GO:0005829">
    <property type="term" value="C:cytosol"/>
    <property type="evidence" value="ECO:0007669"/>
    <property type="project" value="TreeGrafter"/>
</dbReference>
<dbReference type="GO" id="GO:0000976">
    <property type="term" value="F:transcription cis-regulatory region binding"/>
    <property type="evidence" value="ECO:0007669"/>
    <property type="project" value="TreeGrafter"/>
</dbReference>
<evidence type="ECO:0000256" key="1">
    <source>
        <dbReference type="ARBA" id="ARBA00023015"/>
    </source>
</evidence>
<feature type="domain" description="HTH araC/xylS-type" evidence="4">
    <location>
        <begin position="316"/>
        <end position="397"/>
    </location>
</feature>
<dbReference type="PANTHER" id="PTHR47894:SF4">
    <property type="entry name" value="HTH-TYPE TRANSCRIPTIONAL REGULATOR GADX"/>
    <property type="match status" value="1"/>
</dbReference>
<keyword evidence="1" id="KW-0805">Transcription regulation</keyword>
<proteinExistence type="predicted"/>
<dbReference type="EMBL" id="PTQZ01000248">
    <property type="protein sequence ID" value="PQA33409.1"/>
    <property type="molecule type" value="Genomic_DNA"/>
</dbReference>
<dbReference type="AlphaFoldDB" id="A0A2P6AQX9"/>
<evidence type="ECO:0000313" key="5">
    <source>
        <dbReference type="EMBL" id="PQA33409.1"/>
    </source>
</evidence>
<evidence type="ECO:0000313" key="6">
    <source>
        <dbReference type="Proteomes" id="UP000243900"/>
    </source>
</evidence>
<dbReference type="InterPro" id="IPR018060">
    <property type="entry name" value="HTH_AraC"/>
</dbReference>
<name>A0A2P6AQX9_9GAMM</name>
<dbReference type="Proteomes" id="UP000243900">
    <property type="component" value="Unassembled WGS sequence"/>
</dbReference>
<dbReference type="Pfam" id="PF12625">
    <property type="entry name" value="Arabinose_bd"/>
    <property type="match status" value="1"/>
</dbReference>
<reference evidence="6" key="1">
    <citation type="submission" date="2018-02" db="EMBL/GenBank/DDBJ databases">
        <title>Genome sequencing of Solimonas sp. HR-BB.</title>
        <authorList>
            <person name="Lee Y."/>
            <person name="Jeon C.O."/>
        </authorList>
    </citation>
    <scope>NUCLEOTIDE SEQUENCE [LARGE SCALE GENOMIC DNA]</scope>
    <source>
        <strain evidence="6">HR-E</strain>
    </source>
</reference>
<dbReference type="SUPFAM" id="SSF46689">
    <property type="entry name" value="Homeodomain-like"/>
    <property type="match status" value="1"/>
</dbReference>
<dbReference type="Pfam" id="PF12833">
    <property type="entry name" value="HTH_18"/>
    <property type="match status" value="1"/>
</dbReference>
<comment type="caution">
    <text evidence="5">The sequence shown here is derived from an EMBL/GenBank/DDBJ whole genome shotgun (WGS) entry which is preliminary data.</text>
</comment>
<dbReference type="PROSITE" id="PS01124">
    <property type="entry name" value="HTH_ARAC_FAMILY_2"/>
    <property type="match status" value="1"/>
</dbReference>
<sequence>MSSASRPKSRSLRTTMFSLYSRRVMSFSGSGSVVVVVLAESMLGGGDCDKGSGDDSKGSNGDIMGRVIGLHFLSLLTTAAARTGSDLKAVLAALDLGVHTREGRPPLLPLTLLAALMEQLESRATRGRFVFALAEVFNFDGQPAVAAFLTSARNLRQLHRLLEWVPELVHPDLRFEIRDQAPEAWLHPAVTSAEPRLADHPLLIELMTAVAVHIGRLVAPQLAVVRQVEFRHGPLADPAHYEAWFGCPVTFHAARNTLRGDSHLLDGALPGSLPQANASAEETIRVHILGDGVAPSLVAEAERLLRQRPALFSEGLAGLAAALRLHPRTLQRRLREAGQDYAGLVARLRHELACEMLREGTLDIDSIGIKLGFSERRSFTRAFSQWQGMPPSAYRRAARSGRGDQS</sequence>
<evidence type="ECO:0000256" key="3">
    <source>
        <dbReference type="ARBA" id="ARBA00023163"/>
    </source>
</evidence>
<dbReference type="InterPro" id="IPR009057">
    <property type="entry name" value="Homeodomain-like_sf"/>
</dbReference>
<dbReference type="GO" id="GO:0003700">
    <property type="term" value="F:DNA-binding transcription factor activity"/>
    <property type="evidence" value="ECO:0007669"/>
    <property type="project" value="InterPro"/>
</dbReference>
<organism evidence="5 6">
    <name type="scientific">Amnimonas aquatica</name>
    <dbReference type="NCBI Taxonomy" id="2094561"/>
    <lineage>
        <taxon>Bacteria</taxon>
        <taxon>Pseudomonadati</taxon>
        <taxon>Pseudomonadota</taxon>
        <taxon>Gammaproteobacteria</taxon>
        <taxon>Moraxellales</taxon>
        <taxon>Moraxellaceae</taxon>
        <taxon>Amnimonas</taxon>
    </lineage>
</organism>
<accession>A0A2P6AQX9</accession>